<evidence type="ECO:0000313" key="1">
    <source>
        <dbReference type="EMBL" id="WAA08690.1"/>
    </source>
</evidence>
<dbReference type="KEGG" id="faf:OE104_08535"/>
<proteinExistence type="predicted"/>
<accession>A0A9E8LSP8</accession>
<gene>
    <name evidence="1" type="ORF">OE104_08535</name>
</gene>
<keyword evidence="2" id="KW-1185">Reference proteome</keyword>
<dbReference type="Proteomes" id="UP001164718">
    <property type="component" value="Chromosome"/>
</dbReference>
<protein>
    <submittedName>
        <fullName evidence="1">Spore gernimation protein GerPD</fullName>
    </submittedName>
</protein>
<evidence type="ECO:0000313" key="2">
    <source>
        <dbReference type="Proteomes" id="UP001164718"/>
    </source>
</evidence>
<sequence length="59" mass="6312">MMLDVENREIYVGNVKIYGVSASSIVLIGDTNSIQLASSFDTPLESLEIGPFLPLAPEG</sequence>
<name>A0A9E8LSP8_9BACI</name>
<dbReference type="EMBL" id="CP106878">
    <property type="protein sequence ID" value="WAA08690.1"/>
    <property type="molecule type" value="Genomic_DNA"/>
</dbReference>
<reference evidence="1" key="1">
    <citation type="submission" date="2022-09" db="EMBL/GenBank/DDBJ databases">
        <title>Complete Genomes of Fervidibacillus albus and Fervidibacillus halotolerans isolated from tidal flat sediments.</title>
        <authorList>
            <person name="Kwon K.K."/>
            <person name="Yang S.-H."/>
            <person name="Park M.J."/>
            <person name="Oh H.-M."/>
        </authorList>
    </citation>
    <scope>NUCLEOTIDE SEQUENCE</scope>
    <source>
        <strain evidence="1">MEBiC13591</strain>
    </source>
</reference>
<dbReference type="AlphaFoldDB" id="A0A9E8LSP8"/>
<organism evidence="1 2">
    <name type="scientific">Fervidibacillus albus</name>
    <dbReference type="NCBI Taxonomy" id="2980026"/>
    <lineage>
        <taxon>Bacteria</taxon>
        <taxon>Bacillati</taxon>
        <taxon>Bacillota</taxon>
        <taxon>Bacilli</taxon>
        <taxon>Bacillales</taxon>
        <taxon>Bacillaceae</taxon>
        <taxon>Fervidibacillus</taxon>
    </lineage>
</organism>
<dbReference type="RefSeq" id="WP_275416472.1">
    <property type="nucleotide sequence ID" value="NZ_CP106878.1"/>
</dbReference>